<dbReference type="PANTHER" id="PTHR24637">
    <property type="entry name" value="COLLAGEN"/>
    <property type="match status" value="1"/>
</dbReference>
<evidence type="ECO:0000313" key="2">
    <source>
        <dbReference type="EMBL" id="MDP9870326.1"/>
    </source>
</evidence>
<comment type="caution">
    <text evidence="2">The sequence shown here is derived from an EMBL/GenBank/DDBJ whole genome shotgun (WGS) entry which is preliminary data.</text>
</comment>
<organism evidence="2 3">
    <name type="scientific">Streptosporangium brasiliense</name>
    <dbReference type="NCBI Taxonomy" id="47480"/>
    <lineage>
        <taxon>Bacteria</taxon>
        <taxon>Bacillati</taxon>
        <taxon>Actinomycetota</taxon>
        <taxon>Actinomycetes</taxon>
        <taxon>Streptosporangiales</taxon>
        <taxon>Streptosporangiaceae</taxon>
        <taxon>Streptosporangium</taxon>
    </lineage>
</organism>
<dbReference type="RefSeq" id="WP_306876187.1">
    <property type="nucleotide sequence ID" value="NZ_JAUSRB010000004.1"/>
</dbReference>
<protein>
    <recommendedName>
        <fullName evidence="4">Collagen-like protein</fullName>
    </recommendedName>
</protein>
<sequence>MMARLDRKKGRFDPVYESDEIDGALEGYQTVYGQEITYFRYDRADSETHDVYGEADDAGRIYFAPVAVPVLSVVREEGPAEQAPAGLSWTDTLHLTASFSHLTKTGLTELDVKHGSYLNDRLAYDGRLFRVTKVAVLGQLKTRDVVVGVDAIQLKKEDIANDPQFAAWWTGDLATAPIQGTPWEPLPPGSGTAGPPGPAGPKGDTGPAGPVGATGPQGPKGDTGPVGPTGPQGVQGASGPTGAPGAPGADGATGPAGPAGETGPPGIPGSPGSTGPVGETGPAGPKGDTGERGPAGADGAPGAQGPKGDPGDPASISAHESAGDPHPQYLTLTEGNAAYAPIGHSHPGGSGGGPVFPLSGYGLLAASADPMEYMGNSGVLNNTLMGARVWIPAGVVITKLWAAVRNGGTYATSATPNVLGLYTDAGALVSSLPNDPTLWTAAGWRGGALPAPIAAEAGGRFVYIIALAGGMTGLTIPYPAAANDANGVWFAIPATGPAHRRGFYQSGQAALPASFDPTAIGVPSPFMPLVGVS</sequence>
<evidence type="ECO:0000313" key="3">
    <source>
        <dbReference type="Proteomes" id="UP001230426"/>
    </source>
</evidence>
<name>A0ABT9RM07_9ACTN</name>
<proteinExistence type="predicted"/>
<feature type="compositionally biased region" description="Low complexity" evidence="1">
    <location>
        <begin position="201"/>
        <end position="282"/>
    </location>
</feature>
<gene>
    <name evidence="2" type="ORF">J2S55_009664</name>
</gene>
<accession>A0ABT9RM07</accession>
<feature type="region of interest" description="Disordered" evidence="1">
    <location>
        <begin position="176"/>
        <end position="330"/>
    </location>
</feature>
<dbReference type="PANTHER" id="PTHR24637:SF428">
    <property type="entry name" value="SCAVENGER RECEPTOR CLASS A MEMBER 3"/>
    <property type="match status" value="1"/>
</dbReference>
<evidence type="ECO:0008006" key="4">
    <source>
        <dbReference type="Google" id="ProtNLM"/>
    </source>
</evidence>
<reference evidence="2 3" key="1">
    <citation type="submission" date="2023-07" db="EMBL/GenBank/DDBJ databases">
        <title>Sequencing the genomes of 1000 actinobacteria strains.</title>
        <authorList>
            <person name="Klenk H.-P."/>
        </authorList>
    </citation>
    <scope>NUCLEOTIDE SEQUENCE [LARGE SCALE GENOMIC DNA]</scope>
    <source>
        <strain evidence="2 3">DSM 44109</strain>
    </source>
</reference>
<evidence type="ECO:0000256" key="1">
    <source>
        <dbReference type="SAM" id="MobiDB-lite"/>
    </source>
</evidence>
<dbReference type="Proteomes" id="UP001230426">
    <property type="component" value="Unassembled WGS sequence"/>
</dbReference>
<feature type="compositionally biased region" description="Low complexity" evidence="1">
    <location>
        <begin position="294"/>
        <end position="314"/>
    </location>
</feature>
<keyword evidence="3" id="KW-1185">Reference proteome</keyword>
<dbReference type="EMBL" id="JAUSRB010000004">
    <property type="protein sequence ID" value="MDP9870326.1"/>
    <property type="molecule type" value="Genomic_DNA"/>
</dbReference>